<dbReference type="InterPro" id="IPR004013">
    <property type="entry name" value="PHP_dom"/>
</dbReference>
<dbReference type="AlphaFoldDB" id="A0A9D1I084"/>
<accession>A0A9D1I084</accession>
<evidence type="ECO:0000256" key="3">
    <source>
        <dbReference type="ARBA" id="ARBA00013085"/>
    </source>
</evidence>
<protein>
    <recommendedName>
        <fullName evidence="3 8">Histidinol-phosphatase</fullName>
        <shortName evidence="8">HolPase</shortName>
        <ecNumber evidence="3 8">3.1.3.15</ecNumber>
    </recommendedName>
</protein>
<name>A0A9D1I084_9ACTN</name>
<keyword evidence="5 8" id="KW-0378">Hydrolase</keyword>
<dbReference type="GO" id="GO:0005737">
    <property type="term" value="C:cytoplasm"/>
    <property type="evidence" value="ECO:0007669"/>
    <property type="project" value="TreeGrafter"/>
</dbReference>
<evidence type="ECO:0000256" key="1">
    <source>
        <dbReference type="ARBA" id="ARBA00004970"/>
    </source>
</evidence>
<evidence type="ECO:0000256" key="8">
    <source>
        <dbReference type="RuleBase" id="RU366003"/>
    </source>
</evidence>
<dbReference type="Proteomes" id="UP000824078">
    <property type="component" value="Unassembled WGS sequence"/>
</dbReference>
<comment type="similarity">
    <text evidence="2 8">Belongs to the PHP hydrolase family. HisK subfamily.</text>
</comment>
<comment type="pathway">
    <text evidence="1 8">Amino-acid biosynthesis; L-histidine biosynthesis; L-histidine from 5-phospho-alpha-D-ribose 1-diphosphate: step 8/9.</text>
</comment>
<dbReference type="EC" id="3.1.3.15" evidence="3 8"/>
<proteinExistence type="inferred from homology"/>
<evidence type="ECO:0000313" key="10">
    <source>
        <dbReference type="EMBL" id="HIU24828.1"/>
    </source>
</evidence>
<feature type="domain" description="Polymerase/histidinol phosphatase N-terminal" evidence="9">
    <location>
        <begin position="5"/>
        <end position="57"/>
    </location>
</feature>
<evidence type="ECO:0000313" key="11">
    <source>
        <dbReference type="Proteomes" id="UP000824078"/>
    </source>
</evidence>
<evidence type="ECO:0000256" key="7">
    <source>
        <dbReference type="ARBA" id="ARBA00049158"/>
    </source>
</evidence>
<dbReference type="SUPFAM" id="SSF89550">
    <property type="entry name" value="PHP domain-like"/>
    <property type="match status" value="1"/>
</dbReference>
<comment type="caution">
    <text evidence="10">The sequence shown here is derived from an EMBL/GenBank/DDBJ whole genome shotgun (WGS) entry which is preliminary data.</text>
</comment>
<keyword evidence="4 8" id="KW-0028">Amino-acid biosynthesis</keyword>
<dbReference type="InterPro" id="IPR010140">
    <property type="entry name" value="Histidinol_P_phosphatase_HisJ"/>
</dbReference>
<evidence type="ECO:0000256" key="2">
    <source>
        <dbReference type="ARBA" id="ARBA00009152"/>
    </source>
</evidence>
<dbReference type="InterPro" id="IPR003141">
    <property type="entry name" value="Pol/His_phosphatase_N"/>
</dbReference>
<reference evidence="10" key="2">
    <citation type="journal article" date="2021" name="PeerJ">
        <title>Extensive microbial diversity within the chicken gut microbiome revealed by metagenomics and culture.</title>
        <authorList>
            <person name="Gilroy R."/>
            <person name="Ravi A."/>
            <person name="Getino M."/>
            <person name="Pursley I."/>
            <person name="Horton D.L."/>
            <person name="Alikhan N.F."/>
            <person name="Baker D."/>
            <person name="Gharbi K."/>
            <person name="Hall N."/>
            <person name="Watson M."/>
            <person name="Adriaenssens E.M."/>
            <person name="Foster-Nyarko E."/>
            <person name="Jarju S."/>
            <person name="Secka A."/>
            <person name="Antonio M."/>
            <person name="Oren A."/>
            <person name="Chaudhuri R.R."/>
            <person name="La Ragione R."/>
            <person name="Hildebrand F."/>
            <person name="Pallen M.J."/>
        </authorList>
    </citation>
    <scope>NUCLEOTIDE SEQUENCE</scope>
    <source>
        <strain evidence="10">ChiHjej12B11-29160</strain>
    </source>
</reference>
<sequence>MTPIVDCHTHTFYSDGQDSPEANVAAAEAAGCKVLVATDHLTLPAEMDPKQEVGVHEEDLSRRAADFAAAAERHPSVEVVYGFECDWYEGCEANTERWSSGAVVRLGSIHWVDGRWIDDVNDLSIWEDLGADEVWRRYVDAWCLACASPLNFDTMAHPDLAARFRNEGYPATMNLTPLYKRMAECAHDTHRRIEVSTAGLRKTVGGYYPAPELLRAFKRAEVPITVGSDAHTSADIAWGIRDAYAYAAAAGYREIEVPHADGSWETMPLE</sequence>
<dbReference type="GO" id="GO:0000105">
    <property type="term" value="P:L-histidine biosynthetic process"/>
    <property type="evidence" value="ECO:0007669"/>
    <property type="project" value="UniProtKB-UniRule"/>
</dbReference>
<dbReference type="InterPro" id="IPR016195">
    <property type="entry name" value="Pol/histidinol_Pase-like"/>
</dbReference>
<dbReference type="GO" id="GO:0004401">
    <property type="term" value="F:histidinol-phosphatase activity"/>
    <property type="evidence" value="ECO:0007669"/>
    <property type="project" value="UniProtKB-UniRule"/>
</dbReference>
<evidence type="ECO:0000259" key="9">
    <source>
        <dbReference type="SMART" id="SM00481"/>
    </source>
</evidence>
<dbReference type="SMART" id="SM00481">
    <property type="entry name" value="POLIIIAc"/>
    <property type="match status" value="1"/>
</dbReference>
<gene>
    <name evidence="10" type="ORF">IAD17_07915</name>
</gene>
<evidence type="ECO:0000256" key="4">
    <source>
        <dbReference type="ARBA" id="ARBA00022605"/>
    </source>
</evidence>
<comment type="catalytic activity">
    <reaction evidence="7 8">
        <text>L-histidinol phosphate + H2O = L-histidinol + phosphate</text>
        <dbReference type="Rhea" id="RHEA:14465"/>
        <dbReference type="ChEBI" id="CHEBI:15377"/>
        <dbReference type="ChEBI" id="CHEBI:43474"/>
        <dbReference type="ChEBI" id="CHEBI:57699"/>
        <dbReference type="ChEBI" id="CHEBI:57980"/>
        <dbReference type="EC" id="3.1.3.15"/>
    </reaction>
</comment>
<dbReference type="PANTHER" id="PTHR21039">
    <property type="entry name" value="HISTIDINOL PHOSPHATASE-RELATED"/>
    <property type="match status" value="1"/>
</dbReference>
<dbReference type="EMBL" id="DVMQ01000021">
    <property type="protein sequence ID" value="HIU24828.1"/>
    <property type="molecule type" value="Genomic_DNA"/>
</dbReference>
<evidence type="ECO:0000256" key="5">
    <source>
        <dbReference type="ARBA" id="ARBA00022801"/>
    </source>
</evidence>
<evidence type="ECO:0000256" key="6">
    <source>
        <dbReference type="ARBA" id="ARBA00023102"/>
    </source>
</evidence>
<dbReference type="Gene3D" id="3.20.20.140">
    <property type="entry name" value="Metal-dependent hydrolases"/>
    <property type="match status" value="1"/>
</dbReference>
<dbReference type="PANTHER" id="PTHR21039:SF0">
    <property type="entry name" value="HISTIDINOL-PHOSPHATASE"/>
    <property type="match status" value="1"/>
</dbReference>
<reference evidence="10" key="1">
    <citation type="submission" date="2020-10" db="EMBL/GenBank/DDBJ databases">
        <authorList>
            <person name="Gilroy R."/>
        </authorList>
    </citation>
    <scope>NUCLEOTIDE SEQUENCE</scope>
    <source>
        <strain evidence="10">ChiHjej12B11-29160</strain>
    </source>
</reference>
<organism evidence="10 11">
    <name type="scientific">Candidatus Coprovicinus avistercoris</name>
    <dbReference type="NCBI Taxonomy" id="2840754"/>
    <lineage>
        <taxon>Bacteria</taxon>
        <taxon>Bacillati</taxon>
        <taxon>Actinomycetota</taxon>
        <taxon>Coriobacteriia</taxon>
        <taxon>Coriobacteriales</taxon>
        <taxon>Coriobacteriaceae</taxon>
        <taxon>Coriobacteriaceae incertae sedis</taxon>
        <taxon>Candidatus Coprovicinus</taxon>
    </lineage>
</organism>
<keyword evidence="6 8" id="KW-0368">Histidine biosynthesis</keyword>
<dbReference type="Pfam" id="PF02811">
    <property type="entry name" value="PHP"/>
    <property type="match status" value="1"/>
</dbReference>